<evidence type="ECO:0000256" key="9">
    <source>
        <dbReference type="SAM" id="MobiDB-lite"/>
    </source>
</evidence>
<reference evidence="10 11" key="1">
    <citation type="journal article" date="2005" name="PLoS Biol.">
        <title>The genomes of Oryza sativa: a history of duplications.</title>
        <authorList>
            <person name="Yu J."/>
            <person name="Wang J."/>
            <person name="Lin W."/>
            <person name="Li S."/>
            <person name="Li H."/>
            <person name="Zhou J."/>
            <person name="Ni P."/>
            <person name="Dong W."/>
            <person name="Hu S."/>
            <person name="Zeng C."/>
            <person name="Zhang J."/>
            <person name="Zhang Y."/>
            <person name="Li R."/>
            <person name="Xu Z."/>
            <person name="Li S."/>
            <person name="Li X."/>
            <person name="Zheng H."/>
            <person name="Cong L."/>
            <person name="Lin L."/>
            <person name="Yin J."/>
            <person name="Geng J."/>
            <person name="Li G."/>
            <person name="Shi J."/>
            <person name="Liu J."/>
            <person name="Lv H."/>
            <person name="Li J."/>
            <person name="Wang J."/>
            <person name="Deng Y."/>
            <person name="Ran L."/>
            <person name="Shi X."/>
            <person name="Wang X."/>
            <person name="Wu Q."/>
            <person name="Li C."/>
            <person name="Ren X."/>
            <person name="Wang J."/>
            <person name="Wang X."/>
            <person name="Li D."/>
            <person name="Liu D."/>
            <person name="Zhang X."/>
            <person name="Ji Z."/>
            <person name="Zhao W."/>
            <person name="Sun Y."/>
            <person name="Zhang Z."/>
            <person name="Bao J."/>
            <person name="Han Y."/>
            <person name="Dong L."/>
            <person name="Ji J."/>
            <person name="Chen P."/>
            <person name="Wu S."/>
            <person name="Liu J."/>
            <person name="Xiao Y."/>
            <person name="Bu D."/>
            <person name="Tan J."/>
            <person name="Yang L."/>
            <person name="Ye C."/>
            <person name="Zhang J."/>
            <person name="Xu J."/>
            <person name="Zhou Y."/>
            <person name="Yu Y."/>
            <person name="Zhang B."/>
            <person name="Zhuang S."/>
            <person name="Wei H."/>
            <person name="Liu B."/>
            <person name="Lei M."/>
            <person name="Yu H."/>
            <person name="Li Y."/>
            <person name="Xu H."/>
            <person name="Wei S."/>
            <person name="He X."/>
            <person name="Fang L."/>
            <person name="Zhang Z."/>
            <person name="Zhang Y."/>
            <person name="Huang X."/>
            <person name="Su Z."/>
            <person name="Tong W."/>
            <person name="Li J."/>
            <person name="Tong Z."/>
            <person name="Li S."/>
            <person name="Ye J."/>
            <person name="Wang L."/>
            <person name="Fang L."/>
            <person name="Lei T."/>
            <person name="Chen C."/>
            <person name="Chen H."/>
            <person name="Xu Z."/>
            <person name="Li H."/>
            <person name="Huang H."/>
            <person name="Zhang F."/>
            <person name="Xu H."/>
            <person name="Li N."/>
            <person name="Zhao C."/>
            <person name="Li S."/>
            <person name="Dong L."/>
            <person name="Huang Y."/>
            <person name="Li L."/>
            <person name="Xi Y."/>
            <person name="Qi Q."/>
            <person name="Li W."/>
            <person name="Zhang B."/>
            <person name="Hu W."/>
            <person name="Zhang Y."/>
            <person name="Tian X."/>
            <person name="Jiao Y."/>
            <person name="Liang X."/>
            <person name="Jin J."/>
            <person name="Gao L."/>
            <person name="Zheng W."/>
            <person name="Hao B."/>
            <person name="Liu S."/>
            <person name="Wang W."/>
            <person name="Yuan L."/>
            <person name="Cao M."/>
            <person name="McDermott J."/>
            <person name="Samudrala R."/>
            <person name="Wang J."/>
            <person name="Wong G.K."/>
            <person name="Yang H."/>
        </authorList>
    </citation>
    <scope>NUCLEOTIDE SEQUENCE [LARGE SCALE GENOMIC DNA]</scope>
    <source>
        <strain evidence="11">cv. 93-11</strain>
    </source>
</reference>
<dbReference type="GO" id="GO:0022627">
    <property type="term" value="C:cytosolic small ribosomal subunit"/>
    <property type="evidence" value="ECO:0007669"/>
    <property type="project" value="UniProtKB-UniRule"/>
</dbReference>
<dbReference type="InterPro" id="IPR018281">
    <property type="entry name" value="Ribosomal_eS1_CS"/>
</dbReference>
<dbReference type="InterPro" id="IPR006710">
    <property type="entry name" value="Glyco_hydro_43"/>
</dbReference>
<dbReference type="CDD" id="cd18825">
    <property type="entry name" value="GH43_CtGH43-like"/>
    <property type="match status" value="1"/>
</dbReference>
<evidence type="ECO:0000256" key="1">
    <source>
        <dbReference type="ARBA" id="ARBA00004496"/>
    </source>
</evidence>
<dbReference type="GO" id="GO:0003735">
    <property type="term" value="F:structural constituent of ribosome"/>
    <property type="evidence" value="ECO:0007669"/>
    <property type="project" value="UniProtKB-UniRule"/>
</dbReference>
<feature type="region of interest" description="Disordered" evidence="9">
    <location>
        <begin position="423"/>
        <end position="448"/>
    </location>
</feature>
<dbReference type="Proteomes" id="UP000007015">
    <property type="component" value="Chromosome 12"/>
</dbReference>
<evidence type="ECO:0000256" key="3">
    <source>
        <dbReference type="ARBA" id="ARBA00022801"/>
    </source>
</evidence>
<keyword evidence="6" id="KW-0326">Glycosidase</keyword>
<evidence type="ECO:0000313" key="10">
    <source>
        <dbReference type="EMBL" id="EEC69140.1"/>
    </source>
</evidence>
<name>B8BP92_ORYSI</name>
<keyword evidence="3" id="KW-0378">Hydrolase</keyword>
<dbReference type="SUPFAM" id="SSF75005">
    <property type="entry name" value="Arabinanase/levansucrase/invertase"/>
    <property type="match status" value="1"/>
</dbReference>
<feature type="region of interest" description="Disordered" evidence="9">
    <location>
        <begin position="1"/>
        <end position="20"/>
    </location>
</feature>
<evidence type="ECO:0000313" key="11">
    <source>
        <dbReference type="Proteomes" id="UP000007015"/>
    </source>
</evidence>
<dbReference type="InterPro" id="IPR001593">
    <property type="entry name" value="Ribosomal_eS1"/>
</dbReference>
<dbReference type="GO" id="GO:0006412">
    <property type="term" value="P:translation"/>
    <property type="evidence" value="ECO:0007669"/>
    <property type="project" value="UniProtKB-UniRule"/>
</dbReference>
<dbReference type="PANTHER" id="PTHR22925">
    <property type="entry name" value="GLYCOSYL HYDROLASE 43 FAMILY MEMBER"/>
    <property type="match status" value="1"/>
</dbReference>
<comment type="subcellular location">
    <subcellularLocation>
        <location evidence="1 7">Cytoplasm</location>
    </subcellularLocation>
</comment>
<comment type="subunit">
    <text evidence="7">Component of the small ribosomal subunit. Mature ribosomes consist of a small (40S) and a large (60S) subunit. The 40S subunit contains about 33 different proteins and 1 molecule of RNA (18S). The 60S subunit contains about 49 different proteins and 3 molecules of RNA (25S, 5.8S and 5S).</text>
</comment>
<dbReference type="Pfam" id="PF01015">
    <property type="entry name" value="Ribosomal_S3Ae"/>
    <property type="match status" value="1"/>
</dbReference>
<evidence type="ECO:0000256" key="2">
    <source>
        <dbReference type="ARBA" id="ARBA00009865"/>
    </source>
</evidence>
<keyword evidence="4 7" id="KW-0689">Ribosomal protein</keyword>
<dbReference type="Gramene" id="BGIOSGA036331-TA">
    <property type="protein sequence ID" value="BGIOSGA036331-PA"/>
    <property type="gene ID" value="BGIOSGA036331"/>
</dbReference>
<evidence type="ECO:0000256" key="5">
    <source>
        <dbReference type="ARBA" id="ARBA00023274"/>
    </source>
</evidence>
<evidence type="ECO:0000256" key="7">
    <source>
        <dbReference type="HAMAP-Rule" id="MF_03122"/>
    </source>
</evidence>
<dbReference type="OMA" id="MYILETY"/>
<sequence>MAVGKNKRISKGKKGSKKKTVDPFAKKDWYDIKAPSVFNVRNVGKTLVSRTQGTKIASEGLKHRVFEVSLADLQNDEDQAYRKIRLRAEDVQGKNVLTNFWGMSFTTDKLRSLVKKWQTLIEAHVDVKTTDNYMLRLFCIGFTKRRPNQVKRTCYAQASQIRQIRRKMVEIMVNQASSCDLKELVSKFIPEVIGKEIEKATSSIFPLQNVFVRKVKILKAPKFDLGKLMEVHGDYKEDVGTKLERPAEDEVVERDSSIIGILVPSADLHHQLRVFAQGSSRLAAAAAAAAWPVARQAHTTHIKHGGHLLPHKTTKPPNTTPHHIPAAHRQYRCPVDVPSHLSDYQLEQKGASMGLRSKQPKALAFRCYAANHRSLTLAVWSLAALVVVVNFHLLIIHKEDESTSTHEINRSIVSELEEVEEEKFRVSPPRSRRNPRAVRRKGEQKPPSVVDEFLDESSAVHDMFFPERNTAIDPINGGNDSMYFYYPGRVWLDTDGNPIQAHGGGVLYDEKTETYFWYGENKDGKTYKAHSKGADRVDIVGVSCYSSKDLWTWRNEGVVLRGEKKNVTHDLHKSNVLERPKVIYNGRTGKYVMWMHIDDTNYTKASVGVAISDSPTGPFSYLYSKQPHDCESRDMTIFKDDNGKGYLIYSSEDNSELHIGQLTDEYLDVTDYMQRVLIAQHREAPALFKYEGTYYMITSGCTGWAPNTALAHAATAIMGPWETLGNPCVGGNDIFRSTTFFSQSTFVLPIPGLSGSFIFMADRWSPSELRDSRYVWLPLTVGGLPDEAADYSFMFPLWSRVSIYWHRRWRLPEGWRDS</sequence>
<organism evidence="10 11">
    <name type="scientific">Oryza sativa subsp. indica</name>
    <name type="common">Rice</name>
    <dbReference type="NCBI Taxonomy" id="39946"/>
    <lineage>
        <taxon>Eukaryota</taxon>
        <taxon>Viridiplantae</taxon>
        <taxon>Streptophyta</taxon>
        <taxon>Embryophyta</taxon>
        <taxon>Tracheophyta</taxon>
        <taxon>Spermatophyta</taxon>
        <taxon>Magnoliopsida</taxon>
        <taxon>Liliopsida</taxon>
        <taxon>Poales</taxon>
        <taxon>Poaceae</taxon>
        <taxon>BOP clade</taxon>
        <taxon>Oryzoideae</taxon>
        <taxon>Oryzeae</taxon>
        <taxon>Oryzinae</taxon>
        <taxon>Oryza</taxon>
        <taxon>Oryza sativa</taxon>
    </lineage>
</organism>
<comment type="similarity">
    <text evidence="7 8">Belongs to the eukaryotic ribosomal protein eS1 family.</text>
</comment>
<dbReference type="GO" id="GO:0005975">
    <property type="term" value="P:carbohydrate metabolic process"/>
    <property type="evidence" value="ECO:0007669"/>
    <property type="project" value="InterPro"/>
</dbReference>
<dbReference type="HAMAP" id="MF_03122">
    <property type="entry name" value="Ribosomal_eS1_euk"/>
    <property type="match status" value="1"/>
</dbReference>
<evidence type="ECO:0000256" key="6">
    <source>
        <dbReference type="ARBA" id="ARBA00023295"/>
    </source>
</evidence>
<keyword evidence="7" id="KW-0963">Cytoplasm</keyword>
<dbReference type="InterPro" id="IPR027500">
    <property type="entry name" value="Ribosomal_eS1_euk"/>
</dbReference>
<keyword evidence="5 7" id="KW-0687">Ribonucleoprotein</keyword>
<feature type="compositionally biased region" description="Basic residues" evidence="9">
    <location>
        <begin position="430"/>
        <end position="439"/>
    </location>
</feature>
<dbReference type="GO" id="GO:0004553">
    <property type="term" value="F:hydrolase activity, hydrolyzing O-glycosyl compounds"/>
    <property type="evidence" value="ECO:0007669"/>
    <property type="project" value="InterPro"/>
</dbReference>
<dbReference type="InterPro" id="IPR023296">
    <property type="entry name" value="Glyco_hydro_beta-prop_sf"/>
</dbReference>
<proteinExistence type="inferred from homology"/>
<evidence type="ECO:0000256" key="4">
    <source>
        <dbReference type="ARBA" id="ARBA00022980"/>
    </source>
</evidence>
<dbReference type="SMART" id="SM01397">
    <property type="entry name" value="Ribosomal_S3Ae"/>
    <property type="match status" value="1"/>
</dbReference>
<evidence type="ECO:0000256" key="8">
    <source>
        <dbReference type="RuleBase" id="RU000668"/>
    </source>
</evidence>
<dbReference type="Gene3D" id="2.115.10.20">
    <property type="entry name" value="Glycosyl hydrolase domain, family 43"/>
    <property type="match status" value="1"/>
</dbReference>
<dbReference type="PROSITE" id="PS01191">
    <property type="entry name" value="RIBOSOMAL_S3AE"/>
    <property type="match status" value="1"/>
</dbReference>
<dbReference type="Pfam" id="PF04616">
    <property type="entry name" value="Glyco_hydro_43"/>
    <property type="match status" value="1"/>
</dbReference>
<dbReference type="AlphaFoldDB" id="B8BP92"/>
<accession>B8BP92</accession>
<dbReference type="HOGENOM" id="CLU_016116_4_0_1"/>
<feature type="initiator methionine" description="Removed" evidence="7">
    <location>
        <position position="1"/>
    </location>
</feature>
<gene>
    <name evidence="10" type="ORF">OsI_38068</name>
</gene>
<dbReference type="EMBL" id="CM000137">
    <property type="protein sequence ID" value="EEC69140.1"/>
    <property type="molecule type" value="Genomic_DNA"/>
</dbReference>
<dbReference type="STRING" id="39946.B8BP92"/>
<dbReference type="PANTHER" id="PTHR22925:SF57">
    <property type="entry name" value="HYDROLASE FAMILY PROTEIN 43, PUTATIVE, EXPRESSED-RELATED"/>
    <property type="match status" value="1"/>
</dbReference>
<feature type="compositionally biased region" description="Basic residues" evidence="9">
    <location>
        <begin position="1"/>
        <end position="18"/>
    </location>
</feature>
<protein>
    <recommendedName>
        <fullName evidence="7">Small ribosomal subunit protein eS1</fullName>
    </recommendedName>
</protein>
<comment type="similarity">
    <text evidence="2">Belongs to the glycosyl hydrolase 43 family.</text>
</comment>
<keyword evidence="11" id="KW-1185">Reference proteome</keyword>